<accession>A0A0M0JRY8</accession>
<organism evidence="4 5">
    <name type="scientific">Chrysochromulina tobinii</name>
    <dbReference type="NCBI Taxonomy" id="1460289"/>
    <lineage>
        <taxon>Eukaryota</taxon>
        <taxon>Haptista</taxon>
        <taxon>Haptophyta</taxon>
        <taxon>Prymnesiophyceae</taxon>
        <taxon>Prymnesiales</taxon>
        <taxon>Chrysochromulinaceae</taxon>
        <taxon>Chrysochromulina</taxon>
    </lineage>
</organism>
<dbReference type="Pfam" id="PF00326">
    <property type="entry name" value="Peptidase_S9"/>
    <property type="match status" value="1"/>
</dbReference>
<comment type="caution">
    <text evidence="4">The sequence shown here is derived from an EMBL/GenBank/DDBJ whole genome shotgun (WGS) entry which is preliminary data.</text>
</comment>
<dbReference type="InterPro" id="IPR051167">
    <property type="entry name" value="Prolyl_oligopep/macrocyclase"/>
</dbReference>
<dbReference type="Gene3D" id="3.40.50.1820">
    <property type="entry name" value="alpha/beta hydrolase"/>
    <property type="match status" value="1"/>
</dbReference>
<evidence type="ECO:0000256" key="2">
    <source>
        <dbReference type="RuleBase" id="RU368024"/>
    </source>
</evidence>
<reference evidence="5" key="1">
    <citation type="journal article" date="2015" name="PLoS Genet.">
        <title>Genome Sequence and Transcriptome Analyses of Chrysochromulina tobin: Metabolic Tools for Enhanced Algal Fitness in the Prominent Order Prymnesiales (Haptophyceae).</title>
        <authorList>
            <person name="Hovde B.T."/>
            <person name="Deodato C.R."/>
            <person name="Hunsperger H.M."/>
            <person name="Ryken S.A."/>
            <person name="Yost W."/>
            <person name="Jha R.K."/>
            <person name="Patterson J."/>
            <person name="Monnat R.J. Jr."/>
            <person name="Barlow S.B."/>
            <person name="Starkenburg S.R."/>
            <person name="Cattolico R.A."/>
        </authorList>
    </citation>
    <scope>NUCLEOTIDE SEQUENCE</scope>
    <source>
        <strain evidence="5">CCMP291</strain>
    </source>
</reference>
<feature type="domain" description="Peptidase S9 prolyl oligopeptidase catalytic" evidence="3">
    <location>
        <begin position="549"/>
        <end position="778"/>
    </location>
</feature>
<gene>
    <name evidence="4" type="ORF">Ctob_001858</name>
</gene>
<dbReference type="GO" id="GO:0004252">
    <property type="term" value="F:serine-type endopeptidase activity"/>
    <property type="evidence" value="ECO:0007669"/>
    <property type="project" value="UniProtKB-UniRule"/>
</dbReference>
<dbReference type="EC" id="3.4.21.-" evidence="2"/>
<evidence type="ECO:0000313" key="5">
    <source>
        <dbReference type="Proteomes" id="UP000037460"/>
    </source>
</evidence>
<dbReference type="PANTHER" id="PTHR42881:SF13">
    <property type="entry name" value="PROLYL ENDOPEPTIDASE"/>
    <property type="match status" value="1"/>
</dbReference>
<dbReference type="PANTHER" id="PTHR42881">
    <property type="entry name" value="PROLYL ENDOPEPTIDASE"/>
    <property type="match status" value="1"/>
</dbReference>
<dbReference type="OrthoDB" id="248387at2759"/>
<keyword evidence="2" id="KW-0378">Hydrolase</keyword>
<dbReference type="GO" id="GO:0070012">
    <property type="term" value="F:oligopeptidase activity"/>
    <property type="evidence" value="ECO:0007669"/>
    <property type="project" value="TreeGrafter"/>
</dbReference>
<comment type="similarity">
    <text evidence="1 2">Belongs to the peptidase S9A family.</text>
</comment>
<keyword evidence="2" id="KW-0720">Serine protease</keyword>
<dbReference type="InterPro" id="IPR002470">
    <property type="entry name" value="Peptidase_S9A"/>
</dbReference>
<evidence type="ECO:0000256" key="1">
    <source>
        <dbReference type="ARBA" id="ARBA00005228"/>
    </source>
</evidence>
<protein>
    <recommendedName>
        <fullName evidence="2">Prolyl endopeptidase</fullName>
        <ecNumber evidence="2">3.4.21.-</ecNumber>
    </recommendedName>
</protein>
<dbReference type="Gene3D" id="2.130.10.120">
    <property type="entry name" value="Prolyl oligopeptidase, N-terminal domain"/>
    <property type="match status" value="1"/>
</dbReference>
<dbReference type="AlphaFoldDB" id="A0A0M0JRY8"/>
<dbReference type="GO" id="GO:0006508">
    <property type="term" value="P:proteolysis"/>
    <property type="evidence" value="ECO:0007669"/>
    <property type="project" value="UniProtKB-KW"/>
</dbReference>
<dbReference type="PRINTS" id="PR00862">
    <property type="entry name" value="PROLIGOPTASE"/>
</dbReference>
<dbReference type="EMBL" id="JWZX01002470">
    <property type="protein sequence ID" value="KOO29057.1"/>
    <property type="molecule type" value="Genomic_DNA"/>
</dbReference>
<dbReference type="GO" id="GO:0005829">
    <property type="term" value="C:cytosol"/>
    <property type="evidence" value="ECO:0007669"/>
    <property type="project" value="TreeGrafter"/>
</dbReference>
<dbReference type="InterPro" id="IPR001375">
    <property type="entry name" value="Peptidase_S9_cat"/>
</dbReference>
<keyword evidence="2" id="KW-0645">Protease</keyword>
<dbReference type="Proteomes" id="UP000037460">
    <property type="component" value="Unassembled WGS sequence"/>
</dbReference>
<dbReference type="SUPFAM" id="SSF50993">
    <property type="entry name" value="Peptidase/esterase 'gauge' domain"/>
    <property type="match status" value="1"/>
</dbReference>
<dbReference type="SUPFAM" id="SSF53474">
    <property type="entry name" value="alpha/beta-Hydrolases"/>
    <property type="match status" value="1"/>
</dbReference>
<sequence length="781" mass="85266">MFSALRPRLRLAACSLAGFSGASLLPSRRPVSAAHLDVNADPHLWLEEIEGEAALAWCRSENERTIAAVGNPEESATYRKIIAIADAKDKIPYVGRIGGTTGDECARCWYNFWQDAEHPRGLWRRTSLGSFRTSDPEWEDVLDLDQLNANEGVAEGENFVWHGYNVLDEGAGGRWDRALVFLSPGGTDAQVVREFDLPSKTFVPGGFRTDTAAKCDVGFRRRDEVLIGTDFEGDGKTLTDSGYPRVVKSWVRGTPLETARTVFEVERTDLAARQYAYFDRGGVAHEFQVRQISFYKSEQWYRSPDMSKAAPDDATPFIKLDIPNDVTLGTFGDEATLELRSEWAPPRAPEGRTYPAGTLLTAPMKDVATGDWSRCSVLFEPAADGSNSLAGVSATRNFLVLQVSEHVRTRLGFHKHAGEGRWVDETPAEAALAPAGEAVTISAIWPEDSDECWVSTSGFLHPSTLAKASAADGAQRRESLKSLPPRFEASKLACSQHFATSADGTKVPYFLLGPKEMALDGSHPTLLDGYGGFEISLTPSYSGAVGVGWLERGGVKAIANIRGGGEYGPRWHQAALREKRHKAYEDFEAVARDLIERGVCVPEKLGCIGGSNGGLLIGNMLTRQGRSLFGAAVCQVPLLDMKRYHKLLAGASWMEEYGNPDEPGVWEGHLRSISPYQRLRGPCFEGSADGKGVGEASSWAGCPRVLFTTSTKDDRVHPGHARKMVKALLNEVPAAMGGGRGNVLYWENIEGGHGGAADNKQRAFMWALTYDFLWQALGRDS</sequence>
<evidence type="ECO:0000313" key="4">
    <source>
        <dbReference type="EMBL" id="KOO29057.1"/>
    </source>
</evidence>
<evidence type="ECO:0000259" key="3">
    <source>
        <dbReference type="Pfam" id="PF00326"/>
    </source>
</evidence>
<keyword evidence="5" id="KW-1185">Reference proteome</keyword>
<dbReference type="InterPro" id="IPR029058">
    <property type="entry name" value="AB_hydrolase_fold"/>
</dbReference>
<proteinExistence type="inferred from homology"/>
<name>A0A0M0JRY8_9EUKA</name>